<evidence type="ECO:0000256" key="1">
    <source>
        <dbReference type="ARBA" id="ARBA00005417"/>
    </source>
</evidence>
<dbReference type="Pfam" id="PF14524">
    <property type="entry name" value="Wzt_C"/>
    <property type="match status" value="1"/>
</dbReference>
<dbReference type="CDD" id="cd03220">
    <property type="entry name" value="ABC_KpsT_Wzt"/>
    <property type="match status" value="1"/>
</dbReference>
<gene>
    <name evidence="7" type="ORF">PBLR_14886</name>
</gene>
<dbReference type="Pfam" id="PF00005">
    <property type="entry name" value="ABC_tran"/>
    <property type="match status" value="1"/>
</dbReference>
<dbReference type="GO" id="GO:0016887">
    <property type="term" value="F:ATP hydrolysis activity"/>
    <property type="evidence" value="ECO:0007669"/>
    <property type="project" value="InterPro"/>
</dbReference>
<dbReference type="InterPro" id="IPR029439">
    <property type="entry name" value="Wzt_C"/>
</dbReference>
<keyword evidence="2" id="KW-0813">Transport</keyword>
<keyword evidence="5" id="KW-1278">Translocase</keyword>
<dbReference type="GO" id="GO:0016020">
    <property type="term" value="C:membrane"/>
    <property type="evidence" value="ECO:0007669"/>
    <property type="project" value="InterPro"/>
</dbReference>
<dbReference type="InterPro" id="IPR017871">
    <property type="entry name" value="ABC_transporter-like_CS"/>
</dbReference>
<dbReference type="Gene3D" id="3.40.50.300">
    <property type="entry name" value="P-loop containing nucleotide triphosphate hydrolases"/>
    <property type="match status" value="1"/>
</dbReference>
<dbReference type="SMART" id="SM00382">
    <property type="entry name" value="AAA"/>
    <property type="match status" value="1"/>
</dbReference>
<dbReference type="InterPro" id="IPR050683">
    <property type="entry name" value="Bact_Polysacc_Export_ATP-bd"/>
</dbReference>
<dbReference type="InterPro" id="IPR003593">
    <property type="entry name" value="AAA+_ATPase"/>
</dbReference>
<reference evidence="8" key="1">
    <citation type="submission" date="2018-08" db="EMBL/GenBank/DDBJ databases">
        <authorList>
            <person name="Chevrot R."/>
        </authorList>
    </citation>
    <scope>NUCLEOTIDE SEQUENCE [LARGE SCALE GENOMIC DNA]</scope>
</reference>
<dbReference type="AlphaFoldDB" id="A0A383RHM8"/>
<evidence type="ECO:0000256" key="2">
    <source>
        <dbReference type="ARBA" id="ARBA00022448"/>
    </source>
</evidence>
<dbReference type="PANTHER" id="PTHR46743:SF2">
    <property type="entry name" value="TEICHOIC ACIDS EXPORT ATP-BINDING PROTEIN TAGH"/>
    <property type="match status" value="1"/>
</dbReference>
<dbReference type="PROSITE" id="PS50893">
    <property type="entry name" value="ABC_TRANSPORTER_2"/>
    <property type="match status" value="1"/>
</dbReference>
<dbReference type="PANTHER" id="PTHR46743">
    <property type="entry name" value="TEICHOIC ACIDS EXPORT ATP-BINDING PROTEIN TAGH"/>
    <property type="match status" value="1"/>
</dbReference>
<comment type="similarity">
    <text evidence="1">Belongs to the ABC transporter superfamily.</text>
</comment>
<dbReference type="GO" id="GO:0140359">
    <property type="term" value="F:ABC-type transporter activity"/>
    <property type="evidence" value="ECO:0007669"/>
    <property type="project" value="InterPro"/>
</dbReference>
<dbReference type="CDD" id="cd10147">
    <property type="entry name" value="Wzt_C-like"/>
    <property type="match status" value="1"/>
</dbReference>
<dbReference type="InterPro" id="IPR027417">
    <property type="entry name" value="P-loop_NTPase"/>
</dbReference>
<dbReference type="RefSeq" id="WP_138188392.1">
    <property type="nucleotide sequence ID" value="NZ_LS992241.1"/>
</dbReference>
<dbReference type="EMBL" id="LS992241">
    <property type="protein sequence ID" value="SYX86460.1"/>
    <property type="molecule type" value="Genomic_DNA"/>
</dbReference>
<dbReference type="GO" id="GO:0005524">
    <property type="term" value="F:ATP binding"/>
    <property type="evidence" value="ECO:0007669"/>
    <property type="project" value="UniProtKB-KW"/>
</dbReference>
<proteinExistence type="inferred from homology"/>
<evidence type="ECO:0000259" key="6">
    <source>
        <dbReference type="PROSITE" id="PS50893"/>
    </source>
</evidence>
<dbReference type="SUPFAM" id="SSF52540">
    <property type="entry name" value="P-loop containing nucleoside triphosphate hydrolases"/>
    <property type="match status" value="1"/>
</dbReference>
<evidence type="ECO:0000256" key="3">
    <source>
        <dbReference type="ARBA" id="ARBA00022741"/>
    </source>
</evidence>
<evidence type="ECO:0000256" key="5">
    <source>
        <dbReference type="ARBA" id="ARBA00022967"/>
    </source>
</evidence>
<dbReference type="InterPro" id="IPR015860">
    <property type="entry name" value="ABC_transpr_TagH-like"/>
</dbReference>
<evidence type="ECO:0000313" key="8">
    <source>
        <dbReference type="Proteomes" id="UP000304148"/>
    </source>
</evidence>
<dbReference type="Gene3D" id="2.70.50.60">
    <property type="entry name" value="abc- transporter (atp binding component) like domain"/>
    <property type="match status" value="1"/>
</dbReference>
<dbReference type="InterPro" id="IPR003439">
    <property type="entry name" value="ABC_transporter-like_ATP-bd"/>
</dbReference>
<keyword evidence="4 7" id="KW-0067">ATP-binding</keyword>
<sequence>MEEYIIKLSKIFKKYRLYRKPADRLKESLSITGKKFHKEFFALRDVSVSVKRGETLGIIGKNGSGKSTLLKIITGVLTQTSGEREVHGQISALLELGTGFNPEYTGIENIYLNGTMRGLSKDDIEQKFDDIIEFADIGDFIHQPVKTYSSGMFARLAFSVMINFKPEILIVDEALSVGDVFFQQKCNRFMKEEMKDVTKLLVTHDLSSIANMADRVIVLSNGEVVFEGDPLKGIEYYTKILHTETFANTKKAKKSEEHSKERLMLSEDWMKTDKKSLGGAQELTIDAIKFRVDDEEYKGFVTKGNLLQIELLVSSRKMTDEMIIGYLVNDKYGNAIFGENSYSSNISVPSVEEDKSYVVELEIPWPEIQENEYFITFGIGEGFHEMQHVIQCWAHNVIQVKNITLRSVHAIFNNKIEKINVKEV</sequence>
<feature type="domain" description="ABC transporter" evidence="6">
    <location>
        <begin position="6"/>
        <end position="246"/>
    </location>
</feature>
<accession>A0A383RHM8</accession>
<dbReference type="PROSITE" id="PS00211">
    <property type="entry name" value="ABC_TRANSPORTER_1"/>
    <property type="match status" value="1"/>
</dbReference>
<evidence type="ECO:0000256" key="4">
    <source>
        <dbReference type="ARBA" id="ARBA00022840"/>
    </source>
</evidence>
<organism evidence="7 8">
    <name type="scientific">Paenibacillus alvei</name>
    <name type="common">Bacillus alvei</name>
    <dbReference type="NCBI Taxonomy" id="44250"/>
    <lineage>
        <taxon>Bacteria</taxon>
        <taxon>Bacillati</taxon>
        <taxon>Bacillota</taxon>
        <taxon>Bacilli</taxon>
        <taxon>Bacillales</taxon>
        <taxon>Paenibacillaceae</taxon>
        <taxon>Paenibacillus</taxon>
    </lineage>
</organism>
<dbReference type="Proteomes" id="UP000304148">
    <property type="component" value="Chromosome"/>
</dbReference>
<protein>
    <submittedName>
        <fullName evidence="7">Polysaccharide/polyol phosphate ABC transporter ATP-binding protein</fullName>
    </submittedName>
</protein>
<keyword evidence="3" id="KW-0547">Nucleotide-binding</keyword>
<name>A0A383RHM8_PAEAL</name>
<evidence type="ECO:0000313" key="7">
    <source>
        <dbReference type="EMBL" id="SYX86460.1"/>
    </source>
</evidence>